<dbReference type="EMBL" id="MFLA01000044">
    <property type="protein sequence ID" value="OGG57821.1"/>
    <property type="molecule type" value="Genomic_DNA"/>
</dbReference>
<accession>A0A1F6D8Z2</accession>
<dbReference type="Proteomes" id="UP000176377">
    <property type="component" value="Unassembled WGS sequence"/>
</dbReference>
<dbReference type="AlphaFoldDB" id="A0A1F6D8Z2"/>
<protein>
    <submittedName>
        <fullName evidence="1">Uncharacterized protein</fullName>
    </submittedName>
</protein>
<evidence type="ECO:0000313" key="2">
    <source>
        <dbReference type="Proteomes" id="UP000176377"/>
    </source>
</evidence>
<reference evidence="1 2" key="1">
    <citation type="journal article" date="2016" name="Nat. Commun.">
        <title>Thousands of microbial genomes shed light on interconnected biogeochemical processes in an aquifer system.</title>
        <authorList>
            <person name="Anantharaman K."/>
            <person name="Brown C.T."/>
            <person name="Hug L.A."/>
            <person name="Sharon I."/>
            <person name="Castelle C.J."/>
            <person name="Probst A.J."/>
            <person name="Thomas B.C."/>
            <person name="Singh A."/>
            <person name="Wilkins M.J."/>
            <person name="Karaoz U."/>
            <person name="Brodie E.L."/>
            <person name="Williams K.H."/>
            <person name="Hubbard S.S."/>
            <person name="Banfield J.F."/>
        </authorList>
    </citation>
    <scope>NUCLEOTIDE SEQUENCE [LARGE SCALE GENOMIC DNA]</scope>
</reference>
<name>A0A1F6D8Z2_9BACT</name>
<comment type="caution">
    <text evidence="1">The sequence shown here is derived from an EMBL/GenBank/DDBJ whole genome shotgun (WGS) entry which is preliminary data.</text>
</comment>
<evidence type="ECO:0000313" key="1">
    <source>
        <dbReference type="EMBL" id="OGG57821.1"/>
    </source>
</evidence>
<proteinExistence type="predicted"/>
<gene>
    <name evidence="1" type="ORF">A2765_03385</name>
</gene>
<organism evidence="1 2">
    <name type="scientific">Candidatus Kaiserbacteria bacterium RIFCSPHIGHO2_01_FULL_56_24</name>
    <dbReference type="NCBI Taxonomy" id="1798487"/>
    <lineage>
        <taxon>Bacteria</taxon>
        <taxon>Candidatus Kaiseribacteriota</taxon>
    </lineage>
</organism>
<sequence length="78" mass="9478">MLEIGVVLKFCRRTKQGILWVRRRRVPFFLAQRGVVEEKRLRPLRKGDRRELPERRGVLWVEVVESEYGLYVIRWAVK</sequence>